<evidence type="ECO:0000313" key="2">
    <source>
        <dbReference type="EMBL" id="BBE52040.1"/>
    </source>
</evidence>
<dbReference type="PROSITE" id="PS51833">
    <property type="entry name" value="HDOD"/>
    <property type="match status" value="1"/>
</dbReference>
<dbReference type="SUPFAM" id="SSF109604">
    <property type="entry name" value="HD-domain/PDEase-like"/>
    <property type="match status" value="1"/>
</dbReference>
<dbReference type="PANTHER" id="PTHR33525:SF6">
    <property type="entry name" value="HDOD DOMAIN-CONTAINING PROTEIN"/>
    <property type="match status" value="1"/>
</dbReference>
<dbReference type="InterPro" id="IPR013976">
    <property type="entry name" value="HDOD"/>
</dbReference>
<feature type="domain" description="HDOD" evidence="1">
    <location>
        <begin position="24"/>
        <end position="217"/>
    </location>
</feature>
<evidence type="ECO:0000313" key="3">
    <source>
        <dbReference type="Proteomes" id="UP000033070"/>
    </source>
</evidence>
<gene>
    <name evidence="2" type="ORF">OYT1_ch2528</name>
</gene>
<dbReference type="STRING" id="1188319.OYT1_01339"/>
<proteinExistence type="predicted"/>
<evidence type="ECO:0000259" key="1">
    <source>
        <dbReference type="PROSITE" id="PS51833"/>
    </source>
</evidence>
<dbReference type="AlphaFoldDB" id="A0A2Z6GEY1"/>
<dbReference type="KEGG" id="fam:OYT1_ch2528"/>
<dbReference type="Proteomes" id="UP000033070">
    <property type="component" value="Chromosome"/>
</dbReference>
<dbReference type="PANTHER" id="PTHR33525">
    <property type="match status" value="1"/>
</dbReference>
<dbReference type="Gene3D" id="1.10.3210.10">
    <property type="entry name" value="Hypothetical protein af1432"/>
    <property type="match status" value="1"/>
</dbReference>
<accession>A0A2Z6GEY1</accession>
<name>A0A2Z6GEY1_9PROT</name>
<organism evidence="2 3">
    <name type="scientific">Ferriphaselus amnicola</name>
    <dbReference type="NCBI Taxonomy" id="1188319"/>
    <lineage>
        <taxon>Bacteria</taxon>
        <taxon>Pseudomonadati</taxon>
        <taxon>Pseudomonadota</taxon>
        <taxon>Betaproteobacteria</taxon>
        <taxon>Nitrosomonadales</taxon>
        <taxon>Gallionellaceae</taxon>
        <taxon>Ferriphaselus</taxon>
    </lineage>
</organism>
<protein>
    <recommendedName>
        <fullName evidence="1">HDOD domain-containing protein</fullName>
    </recommendedName>
</protein>
<keyword evidence="3" id="KW-1185">Reference proteome</keyword>
<reference evidence="2 3" key="1">
    <citation type="submission" date="2018-06" db="EMBL/GenBank/DDBJ databases">
        <title>OYT1 Genome Sequencing.</title>
        <authorList>
            <person name="Kato S."/>
            <person name="Itoh T."/>
            <person name="Ohkuma M."/>
        </authorList>
    </citation>
    <scope>NUCLEOTIDE SEQUENCE [LARGE SCALE GENOMIC DNA]</scope>
    <source>
        <strain evidence="2 3">OYT1</strain>
    </source>
</reference>
<dbReference type="OrthoDB" id="9784953at2"/>
<dbReference type="EMBL" id="AP018738">
    <property type="protein sequence ID" value="BBE52040.1"/>
    <property type="molecule type" value="Genomic_DNA"/>
</dbReference>
<dbReference type="RefSeq" id="WP_062626533.1">
    <property type="nucleotide sequence ID" value="NZ_AP018738.1"/>
</dbReference>
<dbReference type="Pfam" id="PF08668">
    <property type="entry name" value="HDOD"/>
    <property type="match status" value="1"/>
</dbReference>
<dbReference type="InterPro" id="IPR052340">
    <property type="entry name" value="RNase_Y/CdgJ"/>
</dbReference>
<sequence>MSNSNKLHELSFDEIHHALASIEIPSCPVLVTQVMSEAQKDAPDLAIVAKLISADIGMSAFTLKLANSPFFRRGEATNSVIQAIARLGTRNIVCVVVAAALRNSMSGGLSPEFLEKFWNRVSNIATTAGSIARKLRGISSDSAYTYALFHDAAIPVMMKRFSDYSSTLDEALRKNLPLSELESARHSCTHAVVGGMLANSWLLPKNIVKAIRHHHDADIYNIELSIVTDDERTLIAIVHIAERLAAEILGETEMEPSILFDHACSYLGLHEDDLNDLKDDLSEII</sequence>